<dbReference type="SUPFAM" id="SSF55785">
    <property type="entry name" value="PYP-like sensor domain (PAS domain)"/>
    <property type="match status" value="1"/>
</dbReference>
<organism evidence="2 3">
    <name type="scientific">Anaeramoeba flamelloides</name>
    <dbReference type="NCBI Taxonomy" id="1746091"/>
    <lineage>
        <taxon>Eukaryota</taxon>
        <taxon>Metamonada</taxon>
        <taxon>Anaeramoebidae</taxon>
        <taxon>Anaeramoeba</taxon>
    </lineage>
</organism>
<name>A0AAV7YZ76_9EUKA</name>
<dbReference type="EMBL" id="JANTQA010000047">
    <property type="protein sequence ID" value="KAJ3433053.1"/>
    <property type="molecule type" value="Genomic_DNA"/>
</dbReference>
<comment type="caution">
    <text evidence="2">The sequence shown here is derived from an EMBL/GenBank/DDBJ whole genome shotgun (WGS) entry which is preliminary data.</text>
</comment>
<evidence type="ECO:0000313" key="2">
    <source>
        <dbReference type="EMBL" id="KAJ3433053.1"/>
    </source>
</evidence>
<gene>
    <name evidence="2" type="ORF">M0812_22003</name>
</gene>
<evidence type="ECO:0008006" key="4">
    <source>
        <dbReference type="Google" id="ProtNLM"/>
    </source>
</evidence>
<sequence>MGAKQSSYKTLQRISRKNKAKFYHVLENTNLAIAMWDNNMQVSFLNKPYCDLLQLPTCSKIVGKTTKEITKSLQSIHAPYQPYYRQTVNNVLENVFDEILSNNTTEIIFTNCLFKPEFHYIHTKVSFRRIQIGKELLILITAMKLQENPLINPFLIKKKKSKKKSKRNKENTLIDSAEVKDVSTQTENLEKNENEKYLNNNTKEQIKKNLLNICTNNTNNMNNNNNNSNSNSNSNNKSGVNIFFVIRNETSKTSEYGLENILPSTEIIDGIFEKYEKSQSNSFEEL</sequence>
<evidence type="ECO:0000256" key="1">
    <source>
        <dbReference type="SAM" id="MobiDB-lite"/>
    </source>
</evidence>
<dbReference type="InterPro" id="IPR035965">
    <property type="entry name" value="PAS-like_dom_sf"/>
</dbReference>
<protein>
    <recommendedName>
        <fullName evidence="4">PAS domain-containing protein</fullName>
    </recommendedName>
</protein>
<feature type="region of interest" description="Disordered" evidence="1">
    <location>
        <begin position="217"/>
        <end position="236"/>
    </location>
</feature>
<evidence type="ECO:0000313" key="3">
    <source>
        <dbReference type="Proteomes" id="UP001146793"/>
    </source>
</evidence>
<accession>A0AAV7YZ76</accession>
<dbReference type="Proteomes" id="UP001146793">
    <property type="component" value="Unassembled WGS sequence"/>
</dbReference>
<reference evidence="2" key="1">
    <citation type="submission" date="2022-08" db="EMBL/GenBank/DDBJ databases">
        <title>Novel sulphate-reducing endosymbionts in the free-living metamonad Anaeramoeba.</title>
        <authorList>
            <person name="Jerlstrom-Hultqvist J."/>
            <person name="Cepicka I."/>
            <person name="Gallot-Lavallee L."/>
            <person name="Salas-Leiva D."/>
            <person name="Curtis B.A."/>
            <person name="Zahonova K."/>
            <person name="Pipaliya S."/>
            <person name="Dacks J."/>
            <person name="Roger A.J."/>
        </authorList>
    </citation>
    <scope>NUCLEOTIDE SEQUENCE</scope>
    <source>
        <strain evidence="2">Busselton2</strain>
    </source>
</reference>
<dbReference type="AlphaFoldDB" id="A0AAV7YZ76"/>
<dbReference type="Gene3D" id="3.30.450.20">
    <property type="entry name" value="PAS domain"/>
    <property type="match status" value="1"/>
</dbReference>
<proteinExistence type="predicted"/>